<evidence type="ECO:0000256" key="7">
    <source>
        <dbReference type="SAM" id="MobiDB-lite"/>
    </source>
</evidence>
<dbReference type="OrthoDB" id="2161780at2759"/>
<feature type="region of interest" description="Disordered" evidence="7">
    <location>
        <begin position="784"/>
        <end position="810"/>
    </location>
</feature>
<keyword evidence="3" id="KW-0210">Decarboxylase</keyword>
<evidence type="ECO:0000256" key="2">
    <source>
        <dbReference type="ARBA" id="ARBA00009533"/>
    </source>
</evidence>
<evidence type="ECO:0000256" key="1">
    <source>
        <dbReference type="ARBA" id="ARBA00001933"/>
    </source>
</evidence>
<dbReference type="Pfam" id="PF00282">
    <property type="entry name" value="Pyridoxal_deC"/>
    <property type="match status" value="1"/>
</dbReference>
<dbReference type="PROSITE" id="PS00392">
    <property type="entry name" value="DDC_GAD_HDC_YDC"/>
    <property type="match status" value="1"/>
</dbReference>
<dbReference type="SUPFAM" id="SSF53383">
    <property type="entry name" value="PLP-dependent transferases"/>
    <property type="match status" value="1"/>
</dbReference>
<feature type="region of interest" description="Disordered" evidence="7">
    <location>
        <begin position="538"/>
        <end position="596"/>
    </location>
</feature>
<dbReference type="InterPro" id="IPR015421">
    <property type="entry name" value="PyrdxlP-dep_Trfase_major"/>
</dbReference>
<comment type="caution">
    <text evidence="10">The sequence shown here is derived from an EMBL/GenBank/DDBJ whole genome shotgun (WGS) entry which is preliminary data.</text>
</comment>
<dbReference type="GO" id="GO:0019752">
    <property type="term" value="P:carboxylic acid metabolic process"/>
    <property type="evidence" value="ECO:0007669"/>
    <property type="project" value="InterPro"/>
</dbReference>
<reference evidence="10 11" key="1">
    <citation type="journal article" date="2014" name="Genome Announc.">
        <title>Genome sequence of the basidiomycetous fungus Pseudozyma aphidis DSM70725, an efficient producer of biosurfactant mannosylerythritol lipids.</title>
        <authorList>
            <person name="Lorenz S."/>
            <person name="Guenther M."/>
            <person name="Grumaz C."/>
            <person name="Rupp S."/>
            <person name="Zibek S."/>
            <person name="Sohn K."/>
        </authorList>
    </citation>
    <scope>NUCLEOTIDE SEQUENCE [LARGE SCALE GENOMIC DNA]</scope>
    <source>
        <strain evidence="11">ATCC 32657 / CBS 517.83 / DSM 70725 / JCM 10318 / NBRC 10182 / NRRL Y-7954 / St-0401</strain>
    </source>
</reference>
<evidence type="ECO:0000259" key="9">
    <source>
        <dbReference type="Pfam" id="PF02582"/>
    </source>
</evidence>
<dbReference type="GO" id="GO:0030170">
    <property type="term" value="F:pyridoxal phosphate binding"/>
    <property type="evidence" value="ECO:0007669"/>
    <property type="project" value="InterPro"/>
</dbReference>
<keyword evidence="8" id="KW-1133">Transmembrane helix</keyword>
<evidence type="ECO:0000256" key="6">
    <source>
        <dbReference type="PIRSR" id="PIRSR602129-50"/>
    </source>
</evidence>
<dbReference type="InterPro" id="IPR015424">
    <property type="entry name" value="PyrdxlP-dep_Trfase"/>
</dbReference>
<dbReference type="Pfam" id="PF02582">
    <property type="entry name" value="DUF155"/>
    <property type="match status" value="1"/>
</dbReference>
<feature type="compositionally biased region" description="Low complexity" evidence="7">
    <location>
        <begin position="630"/>
        <end position="641"/>
    </location>
</feature>
<dbReference type="HOGENOM" id="CLU_291044_0_0_1"/>
<evidence type="ECO:0000313" key="11">
    <source>
        <dbReference type="Proteomes" id="UP000019462"/>
    </source>
</evidence>
<evidence type="ECO:0000256" key="5">
    <source>
        <dbReference type="ARBA" id="ARBA00023239"/>
    </source>
</evidence>
<feature type="region of interest" description="Disordered" evidence="7">
    <location>
        <begin position="1"/>
        <end position="22"/>
    </location>
</feature>
<dbReference type="InterPro" id="IPR003734">
    <property type="entry name" value="DUF155"/>
</dbReference>
<evidence type="ECO:0000313" key="10">
    <source>
        <dbReference type="EMBL" id="ETS59607.1"/>
    </source>
</evidence>
<keyword evidence="5" id="KW-0456">Lyase</keyword>
<gene>
    <name evidence="10" type="ORF">PaG_06531</name>
</gene>
<dbReference type="EMBL" id="AWNI01000042">
    <property type="protein sequence ID" value="ETS59607.1"/>
    <property type="molecule type" value="Genomic_DNA"/>
</dbReference>
<protein>
    <recommendedName>
        <fullName evidence="9">DUF155 domain-containing protein</fullName>
    </recommendedName>
</protein>
<feature type="domain" description="DUF155" evidence="9">
    <location>
        <begin position="829"/>
        <end position="999"/>
    </location>
</feature>
<evidence type="ECO:0000256" key="8">
    <source>
        <dbReference type="SAM" id="Phobius"/>
    </source>
</evidence>
<organism evidence="10 11">
    <name type="scientific">Moesziomyces aphidis</name>
    <name type="common">Pseudozyma aphidis</name>
    <dbReference type="NCBI Taxonomy" id="84754"/>
    <lineage>
        <taxon>Eukaryota</taxon>
        <taxon>Fungi</taxon>
        <taxon>Dikarya</taxon>
        <taxon>Basidiomycota</taxon>
        <taxon>Ustilaginomycotina</taxon>
        <taxon>Ustilaginomycetes</taxon>
        <taxon>Ustilaginales</taxon>
        <taxon>Ustilaginaceae</taxon>
        <taxon>Moesziomyces</taxon>
    </lineage>
</organism>
<feature type="modified residue" description="N6-(pyridoxal phosphate)lysine" evidence="6">
    <location>
        <position position="345"/>
    </location>
</feature>
<dbReference type="PANTHER" id="PTHR45677">
    <property type="entry name" value="GLUTAMATE DECARBOXYLASE-RELATED"/>
    <property type="match status" value="1"/>
</dbReference>
<keyword evidence="11" id="KW-1185">Reference proteome</keyword>
<dbReference type="GO" id="GO:0016831">
    <property type="term" value="F:carboxy-lyase activity"/>
    <property type="evidence" value="ECO:0007669"/>
    <property type="project" value="UniProtKB-KW"/>
</dbReference>
<name>W3VFK6_MOEAP</name>
<feature type="compositionally biased region" description="Acidic residues" evidence="7">
    <location>
        <begin position="646"/>
        <end position="661"/>
    </location>
</feature>
<comment type="similarity">
    <text evidence="2">Belongs to the group II decarboxylase family.</text>
</comment>
<dbReference type="Proteomes" id="UP000019462">
    <property type="component" value="Unassembled WGS sequence"/>
</dbReference>
<comment type="cofactor">
    <cofactor evidence="1 6">
        <name>pyridoxal 5'-phosphate</name>
        <dbReference type="ChEBI" id="CHEBI:597326"/>
    </cofactor>
</comment>
<evidence type="ECO:0000256" key="4">
    <source>
        <dbReference type="ARBA" id="ARBA00022898"/>
    </source>
</evidence>
<sequence>MAGHTSVNGADTASMANAKASSSRSPLQAAAASSEAARLLPQVLQLVQDFIASGEKPETYVAPWGSIPDFRKAVTLDLPDSVDTDASGMPDETALMDAIRLVFDHSVNPWTGRFLDKLYAATTPVGIAADLVLSAVNANAHVMSASPVLSLAEERCVEGLCEVFGFTDKKPDGLTMPGGSAANTLAVQTALANVFPPFRTQGVLGVVQYLADKGKAPRPLLFTSSQCHYSLDKAAISAGLGLDSVVKVACDTTGRMCPKALEQALEQAVQQRTGTPFLINATSGTTVLGSFDPLPELAAVARKYGCWLHIDASWGGPIVFSHRAEYAGLMKGSQLADSITINPHKLLNVPLQCSFLLVRDADTLSANSLDAGYLFHSKDRRENAAMKTMGCGRRGDALKFWLYWVRYGKQGFGHHVDAGLQLATELVEYIRSKPELELGPLADPLFLQICFRPKQPDSADDAAHALEPEQVRVRSKGTQFVYQELKRRRMFAVDFAPLPNDIGDYIRLVVHPRTRMDDLRTLVDQVAEIGSRRLLPTNSSIHHPSFAVPNRLDPPRMYRSKRSTKQSSKLKILPEEPEDSSTGGPSGGATPLNASSPVIGAASTLSASLGGANTGGYRRNPSYSEPPAPSASLAAANANSPHHSVDDDDSSSDDAAEGEDEEAVEVYKQLAQIPEGSMRRDARRLTKRSRAKLPRVTAYSTATSYRMRELTKWLNARRSSHHTNVMTFDECLYTTYTYKHVDEARGLVPAPTSANGSGKHHSSRSKDASAKTADLLGIPELRQDAQQHDGSAGAGEREREGEGADETAAAAAAKRKRSRFAVDDVVPELFIMDYGTIVIWGMTLVEEKRFLRELRRFEVERLASEDVESEDLHWYLADYSRIYNDVITLRRGSSYMTKLSLSHALAQSTKISFFEGIIDNTIESTKDIPQSIAESGKIGMPPAEIMKQIGHLFILRMNIHLVGSIVDSPEIFWRQPDLEPLYSAARSYLEIPQRIDLLNTRVEVLQDMLQLLKDQVTSSHSEYLEIVVILLIMLEIVLGVATMLVDLYFG</sequence>
<dbReference type="InterPro" id="IPR002129">
    <property type="entry name" value="PyrdxlP-dep_de-COase"/>
</dbReference>
<feature type="region of interest" description="Disordered" evidence="7">
    <location>
        <begin position="749"/>
        <end position="770"/>
    </location>
</feature>
<dbReference type="InterPro" id="IPR021115">
    <property type="entry name" value="Pyridoxal-P_BS"/>
</dbReference>
<proteinExistence type="inferred from homology"/>
<dbReference type="AlphaFoldDB" id="W3VFK6"/>
<keyword evidence="4 6" id="KW-0663">Pyridoxal phosphate</keyword>
<feature type="transmembrane region" description="Helical" evidence="8">
    <location>
        <begin position="1023"/>
        <end position="1049"/>
    </location>
</feature>
<feature type="region of interest" description="Disordered" evidence="7">
    <location>
        <begin position="612"/>
        <end position="661"/>
    </location>
</feature>
<dbReference type="PANTHER" id="PTHR45677:SF8">
    <property type="entry name" value="CYSTEINE SULFINIC ACID DECARBOXYLASE"/>
    <property type="match status" value="1"/>
</dbReference>
<keyword evidence="8" id="KW-0472">Membrane</keyword>
<dbReference type="Gene3D" id="3.40.640.10">
    <property type="entry name" value="Type I PLP-dependent aspartate aminotransferase-like (Major domain)"/>
    <property type="match status" value="1"/>
</dbReference>
<dbReference type="Gene3D" id="3.90.1150.170">
    <property type="match status" value="1"/>
</dbReference>
<evidence type="ECO:0000256" key="3">
    <source>
        <dbReference type="ARBA" id="ARBA00022793"/>
    </source>
</evidence>
<dbReference type="GO" id="GO:0005737">
    <property type="term" value="C:cytoplasm"/>
    <property type="evidence" value="ECO:0007669"/>
    <property type="project" value="TreeGrafter"/>
</dbReference>
<feature type="compositionally biased region" description="Low complexity" evidence="7">
    <location>
        <begin position="580"/>
        <end position="591"/>
    </location>
</feature>
<keyword evidence="8" id="KW-0812">Transmembrane</keyword>
<accession>W3VFK6</accession>